<feature type="domain" description="AB hydrolase-1" evidence="1">
    <location>
        <begin position="39"/>
        <end position="311"/>
    </location>
</feature>
<sequence>MALDWKTATLAPVPGEESIHLRYFDTGVPEGVSEPYTTIIAIHGFSSNAGAWANSASIFAKTGFRFIAHNRRGYEGSSEYYEGPVKDAVGRYMLDLAGFVRFAVDELDIPSKDARGRGGIVLMGWSKGTASVMTLLSLLASPQDPPISLPKGLDLSPYLSVLYTHLRHLILFEPPGETIGLPYTPDYAAVIHSSKPFLQAFPEWLIPTVPEEKRHLLGKSTDVKNALKDFPVWLAERTDEKECARVAEVGLRHVPKEFGVGLVWCETSIQWCRDTGAWIAERLGDQPNTLVKTILGGHHFYNMTDSEEFVETIAGLIKELDTRVYG</sequence>
<dbReference type="InterPro" id="IPR000073">
    <property type="entry name" value="AB_hydrolase_1"/>
</dbReference>
<dbReference type="Gene3D" id="3.40.50.1820">
    <property type="entry name" value="alpha/beta hydrolase"/>
    <property type="match status" value="1"/>
</dbReference>
<reference evidence="2 3" key="1">
    <citation type="journal article" date="2012" name="Science">
        <title>The Paleozoic origin of enzymatic lignin decomposition reconstructed from 31 fungal genomes.</title>
        <authorList>
            <person name="Floudas D."/>
            <person name="Binder M."/>
            <person name="Riley R."/>
            <person name="Barry K."/>
            <person name="Blanchette R.A."/>
            <person name="Henrissat B."/>
            <person name="Martinez A.T."/>
            <person name="Otillar R."/>
            <person name="Spatafora J.W."/>
            <person name="Yadav J.S."/>
            <person name="Aerts A."/>
            <person name="Benoit I."/>
            <person name="Boyd A."/>
            <person name="Carlson A."/>
            <person name="Copeland A."/>
            <person name="Coutinho P.M."/>
            <person name="de Vries R.P."/>
            <person name="Ferreira P."/>
            <person name="Findley K."/>
            <person name="Foster B."/>
            <person name="Gaskell J."/>
            <person name="Glotzer D."/>
            <person name="Gorecki P."/>
            <person name="Heitman J."/>
            <person name="Hesse C."/>
            <person name="Hori C."/>
            <person name="Igarashi K."/>
            <person name="Jurgens J.A."/>
            <person name="Kallen N."/>
            <person name="Kersten P."/>
            <person name="Kohler A."/>
            <person name="Kuees U."/>
            <person name="Kumar T.K.A."/>
            <person name="Kuo A."/>
            <person name="LaButti K."/>
            <person name="Larrondo L.F."/>
            <person name="Lindquist E."/>
            <person name="Ling A."/>
            <person name="Lombard V."/>
            <person name="Lucas S."/>
            <person name="Lundell T."/>
            <person name="Martin R."/>
            <person name="McLaughlin D.J."/>
            <person name="Morgenstern I."/>
            <person name="Morin E."/>
            <person name="Murat C."/>
            <person name="Nagy L.G."/>
            <person name="Nolan M."/>
            <person name="Ohm R.A."/>
            <person name="Patyshakuliyeva A."/>
            <person name="Rokas A."/>
            <person name="Ruiz-Duenas F.J."/>
            <person name="Sabat G."/>
            <person name="Salamov A."/>
            <person name="Samejima M."/>
            <person name="Schmutz J."/>
            <person name="Slot J.C."/>
            <person name="St John F."/>
            <person name="Stenlid J."/>
            <person name="Sun H."/>
            <person name="Sun S."/>
            <person name="Syed K."/>
            <person name="Tsang A."/>
            <person name="Wiebenga A."/>
            <person name="Young D."/>
            <person name="Pisabarro A."/>
            <person name="Eastwood D.C."/>
            <person name="Martin F."/>
            <person name="Cullen D."/>
            <person name="Grigoriev I.V."/>
            <person name="Hibbett D.S."/>
        </authorList>
    </citation>
    <scope>NUCLEOTIDE SEQUENCE [LARGE SCALE GENOMIC DNA]</scope>
    <source>
        <strain evidence="2 3">DJM-731 SS1</strain>
    </source>
</reference>
<dbReference type="OrthoDB" id="5311491at2759"/>
<organism evidence="2 3">
    <name type="scientific">Dacryopinax primogenitus (strain DJM 731)</name>
    <name type="common">Brown rot fungus</name>
    <dbReference type="NCBI Taxonomy" id="1858805"/>
    <lineage>
        <taxon>Eukaryota</taxon>
        <taxon>Fungi</taxon>
        <taxon>Dikarya</taxon>
        <taxon>Basidiomycota</taxon>
        <taxon>Agaricomycotina</taxon>
        <taxon>Dacrymycetes</taxon>
        <taxon>Dacrymycetales</taxon>
        <taxon>Dacrymycetaceae</taxon>
        <taxon>Dacryopinax</taxon>
    </lineage>
</organism>
<evidence type="ECO:0000313" key="2">
    <source>
        <dbReference type="EMBL" id="EJT98476.1"/>
    </source>
</evidence>
<accession>M5FY36</accession>
<dbReference type="AlphaFoldDB" id="M5FY36"/>
<name>M5FY36_DACPD</name>
<proteinExistence type="predicted"/>
<dbReference type="HOGENOM" id="CLU_071631_0_0_1"/>
<dbReference type="GO" id="GO:0016787">
    <property type="term" value="F:hydrolase activity"/>
    <property type="evidence" value="ECO:0007669"/>
    <property type="project" value="UniProtKB-KW"/>
</dbReference>
<keyword evidence="2" id="KW-0378">Hydrolase</keyword>
<dbReference type="Pfam" id="PF12697">
    <property type="entry name" value="Abhydrolase_6"/>
    <property type="match status" value="1"/>
</dbReference>
<dbReference type="RefSeq" id="XP_040625374.1">
    <property type="nucleotide sequence ID" value="XM_040770649.1"/>
</dbReference>
<dbReference type="SUPFAM" id="SSF53474">
    <property type="entry name" value="alpha/beta-Hydrolases"/>
    <property type="match status" value="1"/>
</dbReference>
<dbReference type="GeneID" id="63685711"/>
<evidence type="ECO:0000259" key="1">
    <source>
        <dbReference type="Pfam" id="PF12697"/>
    </source>
</evidence>
<dbReference type="EMBL" id="JH795873">
    <property type="protein sequence ID" value="EJT98476.1"/>
    <property type="molecule type" value="Genomic_DNA"/>
</dbReference>
<protein>
    <submittedName>
        <fullName evidence="2">Alpha/beta-hydrolase</fullName>
    </submittedName>
</protein>
<gene>
    <name evidence="2" type="ORF">DACRYDRAFT_118739</name>
</gene>
<evidence type="ECO:0000313" key="3">
    <source>
        <dbReference type="Proteomes" id="UP000030653"/>
    </source>
</evidence>
<dbReference type="InterPro" id="IPR029058">
    <property type="entry name" value="AB_hydrolase_fold"/>
</dbReference>
<keyword evidence="3" id="KW-1185">Reference proteome</keyword>
<dbReference type="Proteomes" id="UP000030653">
    <property type="component" value="Unassembled WGS sequence"/>
</dbReference>